<evidence type="ECO:0000256" key="5">
    <source>
        <dbReference type="PROSITE-ProRule" id="PRU01091"/>
    </source>
</evidence>
<dbReference type="Gene3D" id="1.25.40.10">
    <property type="entry name" value="Tetratricopeptide repeat domain"/>
    <property type="match status" value="1"/>
</dbReference>
<dbReference type="InterPro" id="IPR001867">
    <property type="entry name" value="OmpR/PhoB-type_DNA-bd"/>
</dbReference>
<gene>
    <name evidence="7" type="primary">embR4</name>
    <name evidence="7" type="ORF">Nocox_33890</name>
</gene>
<organism evidence="7 8">
    <name type="scientific">Nonomuraea coxensis DSM 45129</name>
    <dbReference type="NCBI Taxonomy" id="1122611"/>
    <lineage>
        <taxon>Bacteria</taxon>
        <taxon>Bacillati</taxon>
        <taxon>Actinomycetota</taxon>
        <taxon>Actinomycetes</taxon>
        <taxon>Streptosporangiales</taxon>
        <taxon>Streptosporangiaceae</taxon>
        <taxon>Nonomuraea</taxon>
    </lineage>
</organism>
<keyword evidence="2" id="KW-0805">Transcription regulation</keyword>
<dbReference type="Gene3D" id="3.40.50.300">
    <property type="entry name" value="P-loop containing nucleotide triphosphate hydrolases"/>
    <property type="match status" value="1"/>
</dbReference>
<keyword evidence="3 5" id="KW-0238">DNA-binding</keyword>
<keyword evidence="8" id="KW-1185">Reference proteome</keyword>
<name>A0ABX8U9X3_9ACTN</name>
<evidence type="ECO:0000256" key="4">
    <source>
        <dbReference type="ARBA" id="ARBA00023163"/>
    </source>
</evidence>
<proteinExistence type="inferred from homology"/>
<evidence type="ECO:0000259" key="6">
    <source>
        <dbReference type="PROSITE" id="PS51755"/>
    </source>
</evidence>
<dbReference type="EMBL" id="CP068985">
    <property type="protein sequence ID" value="QYC44345.1"/>
    <property type="molecule type" value="Genomic_DNA"/>
</dbReference>
<dbReference type="Proteomes" id="UP000824681">
    <property type="component" value="Chromosome"/>
</dbReference>
<dbReference type="InterPro" id="IPR041664">
    <property type="entry name" value="AAA_16"/>
</dbReference>
<keyword evidence="4" id="KW-0804">Transcription</keyword>
<dbReference type="InterPro" id="IPR016032">
    <property type="entry name" value="Sig_transdc_resp-reg_C-effctor"/>
</dbReference>
<evidence type="ECO:0000313" key="8">
    <source>
        <dbReference type="Proteomes" id="UP000824681"/>
    </source>
</evidence>
<evidence type="ECO:0000256" key="1">
    <source>
        <dbReference type="ARBA" id="ARBA00005820"/>
    </source>
</evidence>
<dbReference type="InterPro" id="IPR005158">
    <property type="entry name" value="BTAD"/>
</dbReference>
<evidence type="ECO:0000256" key="3">
    <source>
        <dbReference type="ARBA" id="ARBA00023125"/>
    </source>
</evidence>
<dbReference type="SUPFAM" id="SSF48452">
    <property type="entry name" value="TPR-like"/>
    <property type="match status" value="2"/>
</dbReference>
<dbReference type="PANTHER" id="PTHR35807">
    <property type="entry name" value="TRANSCRIPTIONAL REGULATOR REDD-RELATED"/>
    <property type="match status" value="1"/>
</dbReference>
<dbReference type="InterPro" id="IPR051677">
    <property type="entry name" value="AfsR-DnrI-RedD_regulator"/>
</dbReference>
<dbReference type="InterPro" id="IPR036388">
    <property type="entry name" value="WH-like_DNA-bd_sf"/>
</dbReference>
<dbReference type="PANTHER" id="PTHR35807:SF1">
    <property type="entry name" value="TRANSCRIPTIONAL REGULATOR REDD"/>
    <property type="match status" value="1"/>
</dbReference>
<dbReference type="CDD" id="cd02019">
    <property type="entry name" value="NK"/>
    <property type="match status" value="1"/>
</dbReference>
<feature type="domain" description="OmpR/PhoB-type" evidence="6">
    <location>
        <begin position="1"/>
        <end position="98"/>
    </location>
</feature>
<protein>
    <submittedName>
        <fullName evidence="7">Transcriptional regulatory protein EmbR</fullName>
    </submittedName>
</protein>
<dbReference type="InterPro" id="IPR027417">
    <property type="entry name" value="P-loop_NTPase"/>
</dbReference>
<dbReference type="SMART" id="SM01043">
    <property type="entry name" value="BTAD"/>
    <property type="match status" value="1"/>
</dbReference>
<comment type="similarity">
    <text evidence="1">Belongs to the AfsR/DnrI/RedD regulatory family.</text>
</comment>
<reference evidence="7 8" key="1">
    <citation type="journal article" date="2021" name="ACS Chem. Biol.">
        <title>Genomic-Led Discovery of a Novel Glycopeptide Antibiotic by Nonomuraea coxensis DSM 45129.</title>
        <authorList>
            <person name="Yushchuk O."/>
            <person name="Vior N.M."/>
            <person name="Andreo-Vidal A."/>
            <person name="Berini F."/>
            <person name="Ruckert C."/>
            <person name="Busche T."/>
            <person name="Binda E."/>
            <person name="Kalinowski J."/>
            <person name="Truman A.W."/>
            <person name="Marinelli F."/>
        </authorList>
    </citation>
    <scope>NUCLEOTIDE SEQUENCE [LARGE SCALE GENOMIC DNA]</scope>
    <source>
        <strain evidence="7 8">DSM 45129</strain>
    </source>
</reference>
<dbReference type="Gene3D" id="1.10.10.10">
    <property type="entry name" value="Winged helix-like DNA-binding domain superfamily/Winged helix DNA-binding domain"/>
    <property type="match status" value="1"/>
</dbReference>
<dbReference type="RefSeq" id="WP_020541281.1">
    <property type="nucleotide sequence ID" value="NZ_CP068985.1"/>
</dbReference>
<dbReference type="Pfam" id="PF13191">
    <property type="entry name" value="AAA_16"/>
    <property type="match status" value="1"/>
</dbReference>
<evidence type="ECO:0000313" key="7">
    <source>
        <dbReference type="EMBL" id="QYC44345.1"/>
    </source>
</evidence>
<sequence length="1123" mass="121296">MVAFRVLGPVEAYDHDDELDLGGLRQRAVLARLLVARGQVVPVDTLLYDLWDDDAAKGAQSGLQVYISRLRRVLEPGRPRGGPNRLLVTVASGYALRVASDQVDALRFEQLVRAAGEHLEEGDPQSARGRLEKALGLWRGTPYSDFADQQWAEAEVNRLTELRLVARERHSDTGLRLGLHAETVPDLEALTTEHPLREEGWRLLALGLYRCGRQGDALAALRRARNMLADELGIDPGPALRKLESDILAQSPELDLALPARPARPAPAAGDTWPPRPAAAVEPPPLDPEPFVGREAELARLTTAASRTGRFQVAVVTGVAGAGKTTLLRRLEGQLGGDGWITASGACPDSSATPPGWAWVEILRALVGLTGAGEYAQLLAPLLDDAAPDPDEDEVSGGFRLHRAVGGYLAGVAKRAPVLLTLEDLHWADDQTLALLRALPSLLATSRVLLVVTCRESELDDAQSDVLASLARLGPVRVGLSGLDPKAVAELVRATCVREIDEDAVESIVERTAGNPFFVRETVRLLDSEGAADRASATEVLSQVPSGVRDVLRRRISRLPSGAQQILLQAAVIGRDVDLDVLIAVAGDEDAVIEAVEAALLAGLVTEPGPGLLRFDHDLVRDTIYSDASRLRRARLHAAVAAVIEQRTSSDVAALAHHYFLADAAEKAVRYAGLAAEQAERRFAHREAASLWEQAIAAFDRSRGDEQTEQPERAKERLRLMLRQIRALAVCGDMTAARLLRRQAMDAALPLGDLELTAKVAASLAVPHKGMARDFTRTAWEIVDVTERALVELPAGEQRLRASLLTTLALELEGSSSPERGREASLQALELARESGDPTLIAAALSGRLRQSYDIPAVDARESIGRELLEVAQRSGQMATQALAHLVLLECAAARGEFAAADTHAAAADQLARQYDLSAPAAVVVWYRGMRFMITGDYAGAERAYRDAARMTHRAGMLEGRQDLPLITTFCLHLVDGRAAEMVDLLADAHHRGAKWTLDAYALALASAGHVPDAKAVASVRPPVRPDFLYELAMTWRALAGMLLDDRERMVDCYDKLKPFADRVAGAGTGVVALWPVALTLGDLAVRLGQPDAAREHYEKALEVAERIGVPRWVEAARRSVSS</sequence>
<dbReference type="SUPFAM" id="SSF46894">
    <property type="entry name" value="C-terminal effector domain of the bipartite response regulators"/>
    <property type="match status" value="1"/>
</dbReference>
<dbReference type="CDD" id="cd15831">
    <property type="entry name" value="BTAD"/>
    <property type="match status" value="1"/>
</dbReference>
<dbReference type="SMART" id="SM00862">
    <property type="entry name" value="Trans_reg_C"/>
    <property type="match status" value="1"/>
</dbReference>
<dbReference type="Pfam" id="PF03704">
    <property type="entry name" value="BTAD"/>
    <property type="match status" value="1"/>
</dbReference>
<dbReference type="Pfam" id="PF00486">
    <property type="entry name" value="Trans_reg_C"/>
    <property type="match status" value="1"/>
</dbReference>
<accession>A0ABX8U9X3</accession>
<dbReference type="PROSITE" id="PS51755">
    <property type="entry name" value="OMPR_PHOB"/>
    <property type="match status" value="1"/>
</dbReference>
<dbReference type="SUPFAM" id="SSF52540">
    <property type="entry name" value="P-loop containing nucleoside triphosphate hydrolases"/>
    <property type="match status" value="1"/>
</dbReference>
<feature type="DNA-binding region" description="OmpR/PhoB-type" evidence="5">
    <location>
        <begin position="1"/>
        <end position="98"/>
    </location>
</feature>
<dbReference type="InterPro" id="IPR011990">
    <property type="entry name" value="TPR-like_helical_dom_sf"/>
</dbReference>
<evidence type="ECO:0000256" key="2">
    <source>
        <dbReference type="ARBA" id="ARBA00023015"/>
    </source>
</evidence>